<keyword evidence="3" id="KW-0175">Coiled coil</keyword>
<evidence type="ECO:0000256" key="1">
    <source>
        <dbReference type="ARBA" id="ARBA00005541"/>
    </source>
</evidence>
<comment type="similarity">
    <text evidence="1 2">Belongs to the TelA family.</text>
</comment>
<dbReference type="PIRSF" id="PIRSF026508">
    <property type="entry name" value="TelA"/>
    <property type="match status" value="1"/>
</dbReference>
<accession>A0A2N6UHN2</accession>
<organism evidence="4 5">
    <name type="scientific">Anaerococcus hydrogenalis</name>
    <dbReference type="NCBI Taxonomy" id="33029"/>
    <lineage>
        <taxon>Bacteria</taxon>
        <taxon>Bacillati</taxon>
        <taxon>Bacillota</taxon>
        <taxon>Tissierellia</taxon>
        <taxon>Tissierellales</taxon>
        <taxon>Peptoniphilaceae</taxon>
        <taxon>Anaerococcus</taxon>
    </lineage>
</organism>
<dbReference type="RefSeq" id="WP_102198375.1">
    <property type="nucleotide sequence ID" value="NZ_PNHP01000005.1"/>
</dbReference>
<dbReference type="AlphaFoldDB" id="A0A2N6UHN2"/>
<feature type="coiled-coil region" evidence="3">
    <location>
        <begin position="112"/>
        <end position="139"/>
    </location>
</feature>
<comment type="caution">
    <text evidence="4">The sequence shown here is derived from an EMBL/GenBank/DDBJ whole genome shotgun (WGS) entry which is preliminary data.</text>
</comment>
<dbReference type="Pfam" id="PF05816">
    <property type="entry name" value="TelA"/>
    <property type="match status" value="1"/>
</dbReference>
<dbReference type="InterPro" id="IPR008863">
    <property type="entry name" value="Toxic_anion-R_TelA"/>
</dbReference>
<dbReference type="PANTHER" id="PTHR38432:SF1">
    <property type="entry name" value="TELA-LIKE PROTEIN SAOUHSC_01408"/>
    <property type="match status" value="1"/>
</dbReference>
<proteinExistence type="inferred from homology"/>
<reference evidence="4 5" key="1">
    <citation type="submission" date="2017-09" db="EMBL/GenBank/DDBJ databases">
        <title>Bacterial strain isolated from the female urinary microbiota.</title>
        <authorList>
            <person name="Thomas-White K."/>
            <person name="Kumar N."/>
            <person name="Forster S."/>
            <person name="Putonti C."/>
            <person name="Lawley T."/>
            <person name="Wolfe A.J."/>
        </authorList>
    </citation>
    <scope>NUCLEOTIDE SEQUENCE [LARGE SCALE GENOMIC DNA]</scope>
    <source>
        <strain evidence="4 5">UMB0204</strain>
    </source>
</reference>
<dbReference type="EMBL" id="PNHP01000005">
    <property type="protein sequence ID" value="PMC81086.1"/>
    <property type="molecule type" value="Genomic_DNA"/>
</dbReference>
<evidence type="ECO:0000313" key="4">
    <source>
        <dbReference type="EMBL" id="PMC81086.1"/>
    </source>
</evidence>
<evidence type="ECO:0000256" key="3">
    <source>
        <dbReference type="SAM" id="Coils"/>
    </source>
</evidence>
<dbReference type="PANTHER" id="PTHR38432">
    <property type="entry name" value="TELA-LIKE PROTEIN SAOUHSC_01408"/>
    <property type="match status" value="1"/>
</dbReference>
<sequence>MSDIKLRLDGADQDPELEAVSYKNEIKIDESIKFSPEEEKQIDDFSKKIDLEDSNIILQYGVGAQKKISNFSEKTLNTVRNKDLGEIGGLLDKVVTEIKTMDQDDGGVFGFFKKQKSKLDSMKLKYQSTEKNIDEIAKALDMHQITLLKDISMLDQMYELNEDYYKELSMYIEAGNRKLQKTFTEDIPELENKAQSSNLPMDAQKANDLKAQANRFEKKLHDLDLTRMVSMQMAPQIRMVQSSNSIMAEKIQTTIVNTIPLWKNQMVLALGMSHTEQAIRAQEAVTNLTNDLLKSNADKLKQNTIDTARATERGIIDLDTIKYTNDRLIEAIDEVRSIQIEGKKNREDAKNELGRLEEELKRNLLKNS</sequence>
<name>A0A2N6UHN2_9FIRM</name>
<dbReference type="Proteomes" id="UP000235658">
    <property type="component" value="Unassembled WGS sequence"/>
</dbReference>
<gene>
    <name evidence="4" type="ORF">CJ192_07765</name>
</gene>
<evidence type="ECO:0000256" key="2">
    <source>
        <dbReference type="PIRNR" id="PIRNR026508"/>
    </source>
</evidence>
<feature type="coiled-coil region" evidence="3">
    <location>
        <begin position="339"/>
        <end position="366"/>
    </location>
</feature>
<evidence type="ECO:0000313" key="5">
    <source>
        <dbReference type="Proteomes" id="UP000235658"/>
    </source>
</evidence>
<protein>
    <submittedName>
        <fullName evidence="4">Toxic anion resistance protein</fullName>
    </submittedName>
</protein>
<dbReference type="GeneID" id="84579079"/>